<comment type="caution">
    <text evidence="6">The sequence shown here is derived from an EMBL/GenBank/DDBJ whole genome shotgun (WGS) entry which is preliminary data.</text>
</comment>
<keyword evidence="2 4" id="KW-0472">Membrane</keyword>
<feature type="region of interest" description="Disordered" evidence="3">
    <location>
        <begin position="183"/>
        <end position="223"/>
    </location>
</feature>
<accession>A0A1Y3ANW5</accession>
<dbReference type="EMBL" id="MUJZ01067202">
    <property type="protein sequence ID" value="OTF70129.1"/>
    <property type="molecule type" value="Genomic_DNA"/>
</dbReference>
<comment type="subcellular location">
    <subcellularLocation>
        <location evidence="1">Membrane</location>
    </subcellularLocation>
</comment>
<evidence type="ECO:0000256" key="2">
    <source>
        <dbReference type="ARBA" id="ARBA00023136"/>
    </source>
</evidence>
<dbReference type="InterPro" id="IPR006690">
    <property type="entry name" value="OMPA-like_CS"/>
</dbReference>
<sequence length="617" mass="68610">MNRRNIMQDEKKVTTKTVDPVVDQKIIKKSRPGWLLWLLPLLALLLLLIWFMQHHQNDSQNSSQTTDSSHPSAAANKAPDADSASAVEKINAWFAGDKNAESGWIALDRVRFSSGSADLITDDPGQLEKIAGILNAHPEARVIIRGFADATGPQGLNEHLSAERAGAVRTWLASHNVRDDRLSIDGRGASAPVASNATEEGREMNRRPASTEPDDKAPDADGDNIPLYREALHAGKEMVEGEVRVRRSTVTRQVPVTGTLTSLSAAVEVIPVGRYVDEIPLQVSEDGVMIIPVYEERVEMVKRIYLKEEVRITTTKSEQAFSGQAEVREQLINITRNKKAAERNLIKAGFDEGDISIIEGHHIREHEDENKGAGIWKRLFGNSVEEEHAQIFSEVVRTDGAVLSLKVKEEQQAAALAILNRHQMVDISSRLPAGQPQTGGISPVASDETTRPWLTGDESEDEILQLAREELDVGKRMVREGSTRIRRYVTEEDVSENVKLREQHAEIFRHKADGRPVDAGNVDWSEKEVVVEEYAEKPVINKTAHIAEEVQVKKVNTEHDETVTGTVRQQHADAEYVSETLSSRTQYISGSQGRFGPMTYDSQRATIAAELRLYDVY</sequence>
<dbReference type="GO" id="GO:0016020">
    <property type="term" value="C:membrane"/>
    <property type="evidence" value="ECO:0007669"/>
    <property type="project" value="UniProtKB-SubCell"/>
</dbReference>
<reference evidence="6 7" key="1">
    <citation type="submission" date="2017-03" db="EMBL/GenBank/DDBJ databases">
        <title>Genome Survey of Euroglyphus maynei.</title>
        <authorList>
            <person name="Arlian L.G."/>
            <person name="Morgan M.S."/>
            <person name="Rider S.D."/>
        </authorList>
    </citation>
    <scope>NUCLEOTIDE SEQUENCE [LARGE SCALE GENOMIC DNA]</scope>
    <source>
        <strain evidence="6">Arlian Lab</strain>
        <tissue evidence="6">Whole body</tissue>
    </source>
</reference>
<evidence type="ECO:0000256" key="3">
    <source>
        <dbReference type="SAM" id="MobiDB-lite"/>
    </source>
</evidence>
<evidence type="ECO:0000256" key="4">
    <source>
        <dbReference type="SAM" id="Phobius"/>
    </source>
</evidence>
<dbReference type="Proteomes" id="UP000194236">
    <property type="component" value="Unassembled WGS sequence"/>
</dbReference>
<evidence type="ECO:0000259" key="5">
    <source>
        <dbReference type="PROSITE" id="PS51123"/>
    </source>
</evidence>
<proteinExistence type="predicted"/>
<dbReference type="Pfam" id="PF00691">
    <property type="entry name" value="OmpA"/>
    <property type="match status" value="1"/>
</dbReference>
<organism evidence="6 7">
    <name type="scientific">Euroglyphus maynei</name>
    <name type="common">Mayne's house dust mite</name>
    <dbReference type="NCBI Taxonomy" id="6958"/>
    <lineage>
        <taxon>Eukaryota</taxon>
        <taxon>Metazoa</taxon>
        <taxon>Ecdysozoa</taxon>
        <taxon>Arthropoda</taxon>
        <taxon>Chelicerata</taxon>
        <taxon>Arachnida</taxon>
        <taxon>Acari</taxon>
        <taxon>Acariformes</taxon>
        <taxon>Sarcoptiformes</taxon>
        <taxon>Astigmata</taxon>
        <taxon>Psoroptidia</taxon>
        <taxon>Analgoidea</taxon>
        <taxon>Pyroglyphidae</taxon>
        <taxon>Pyroglyphinae</taxon>
        <taxon>Euroglyphus</taxon>
    </lineage>
</organism>
<dbReference type="PANTHER" id="PTHR30329:SF21">
    <property type="entry name" value="LIPOPROTEIN YIAD-RELATED"/>
    <property type="match status" value="1"/>
</dbReference>
<protein>
    <recommendedName>
        <fullName evidence="5">OmpA-like domain-containing protein</fullName>
    </recommendedName>
</protein>
<dbReference type="PROSITE" id="PS51123">
    <property type="entry name" value="OMPA_2"/>
    <property type="match status" value="1"/>
</dbReference>
<dbReference type="SUPFAM" id="SSF103088">
    <property type="entry name" value="OmpA-like"/>
    <property type="match status" value="1"/>
</dbReference>
<feature type="region of interest" description="Disordered" evidence="3">
    <location>
        <begin position="431"/>
        <end position="454"/>
    </location>
</feature>
<gene>
    <name evidence="6" type="ORF">BLA29_000040</name>
</gene>
<dbReference type="PROSITE" id="PS01068">
    <property type="entry name" value="OMPA_1"/>
    <property type="match status" value="1"/>
</dbReference>
<dbReference type="AlphaFoldDB" id="A0A1Y3ANW5"/>
<evidence type="ECO:0000313" key="7">
    <source>
        <dbReference type="Proteomes" id="UP000194236"/>
    </source>
</evidence>
<dbReference type="InterPro" id="IPR006665">
    <property type="entry name" value="OmpA-like"/>
</dbReference>
<name>A0A1Y3ANW5_EURMA</name>
<keyword evidence="4" id="KW-1133">Transmembrane helix</keyword>
<dbReference type="Pfam" id="PF09557">
    <property type="entry name" value="DUF2382"/>
    <property type="match status" value="2"/>
</dbReference>
<dbReference type="CDD" id="cd07185">
    <property type="entry name" value="OmpA_C-like"/>
    <property type="match status" value="1"/>
</dbReference>
<dbReference type="Gene3D" id="3.30.1330.60">
    <property type="entry name" value="OmpA-like domain"/>
    <property type="match status" value="1"/>
</dbReference>
<keyword evidence="7" id="KW-1185">Reference proteome</keyword>
<feature type="transmembrane region" description="Helical" evidence="4">
    <location>
        <begin position="34"/>
        <end position="52"/>
    </location>
</feature>
<feature type="domain" description="OmpA-like" evidence="5">
    <location>
        <begin position="99"/>
        <end position="216"/>
    </location>
</feature>
<dbReference type="InterPro" id="IPR019060">
    <property type="entry name" value="DUF2382"/>
</dbReference>
<dbReference type="InterPro" id="IPR050330">
    <property type="entry name" value="Bact_OuterMem_StrucFunc"/>
</dbReference>
<dbReference type="OrthoDB" id="10672910at2759"/>
<dbReference type="InterPro" id="IPR036737">
    <property type="entry name" value="OmpA-like_sf"/>
</dbReference>
<evidence type="ECO:0000313" key="6">
    <source>
        <dbReference type="EMBL" id="OTF70129.1"/>
    </source>
</evidence>
<feature type="region of interest" description="Disordered" evidence="3">
    <location>
        <begin position="58"/>
        <end position="82"/>
    </location>
</feature>
<evidence type="ECO:0000256" key="1">
    <source>
        <dbReference type="ARBA" id="ARBA00004370"/>
    </source>
</evidence>
<dbReference type="PANTHER" id="PTHR30329">
    <property type="entry name" value="STATOR ELEMENT OF FLAGELLAR MOTOR COMPLEX"/>
    <property type="match status" value="1"/>
</dbReference>
<keyword evidence="4" id="KW-0812">Transmembrane</keyword>